<dbReference type="InterPro" id="IPR016024">
    <property type="entry name" value="ARM-type_fold"/>
</dbReference>
<dbReference type="InterPro" id="IPR011989">
    <property type="entry name" value="ARM-like"/>
</dbReference>
<feature type="transmembrane region" description="Helical" evidence="1">
    <location>
        <begin position="276"/>
        <end position="299"/>
    </location>
</feature>
<keyword evidence="1" id="KW-0472">Membrane</keyword>
<protein>
    <submittedName>
        <fullName evidence="2">HEAT repeat domain-containing protein</fullName>
    </submittedName>
</protein>
<evidence type="ECO:0000256" key="1">
    <source>
        <dbReference type="SAM" id="Phobius"/>
    </source>
</evidence>
<dbReference type="GO" id="GO:0016491">
    <property type="term" value="F:oxidoreductase activity"/>
    <property type="evidence" value="ECO:0007669"/>
    <property type="project" value="TreeGrafter"/>
</dbReference>
<evidence type="ECO:0000313" key="2">
    <source>
        <dbReference type="EMBL" id="QBD81428.1"/>
    </source>
</evidence>
<keyword evidence="1" id="KW-1133">Transmembrane helix</keyword>
<dbReference type="Proteomes" id="UP000290365">
    <property type="component" value="Chromosome"/>
</dbReference>
<dbReference type="KEGG" id="kbs:EPA93_37830"/>
<proteinExistence type="predicted"/>
<dbReference type="RefSeq" id="WP_129892489.1">
    <property type="nucleotide sequence ID" value="NZ_CP035758.1"/>
</dbReference>
<keyword evidence="1" id="KW-0812">Transmembrane</keyword>
<dbReference type="EMBL" id="CP035758">
    <property type="protein sequence ID" value="QBD81428.1"/>
    <property type="molecule type" value="Genomic_DNA"/>
</dbReference>
<dbReference type="Gene3D" id="1.25.10.10">
    <property type="entry name" value="Leucine-rich Repeat Variant"/>
    <property type="match status" value="1"/>
</dbReference>
<organism evidence="2 3">
    <name type="scientific">Ktedonosporobacter rubrisoli</name>
    <dbReference type="NCBI Taxonomy" id="2509675"/>
    <lineage>
        <taxon>Bacteria</taxon>
        <taxon>Bacillati</taxon>
        <taxon>Chloroflexota</taxon>
        <taxon>Ktedonobacteria</taxon>
        <taxon>Ktedonobacterales</taxon>
        <taxon>Ktedonosporobacteraceae</taxon>
        <taxon>Ktedonosporobacter</taxon>
    </lineage>
</organism>
<dbReference type="InterPro" id="IPR004155">
    <property type="entry name" value="PBS_lyase_HEAT"/>
</dbReference>
<dbReference type="SMART" id="SM00567">
    <property type="entry name" value="EZ_HEAT"/>
    <property type="match status" value="2"/>
</dbReference>
<dbReference type="SUPFAM" id="SSF48371">
    <property type="entry name" value="ARM repeat"/>
    <property type="match status" value="1"/>
</dbReference>
<feature type="transmembrane region" description="Helical" evidence="1">
    <location>
        <begin position="185"/>
        <end position="203"/>
    </location>
</feature>
<feature type="transmembrane region" description="Helical" evidence="1">
    <location>
        <begin position="209"/>
        <end position="229"/>
    </location>
</feature>
<dbReference type="PANTHER" id="PTHR12697">
    <property type="entry name" value="PBS LYASE HEAT-LIKE PROTEIN"/>
    <property type="match status" value="1"/>
</dbReference>
<name>A0A4P6JZU1_KTERU</name>
<gene>
    <name evidence="2" type="ORF">EPA93_37830</name>
</gene>
<keyword evidence="3" id="KW-1185">Reference proteome</keyword>
<accession>A0A4P6JZU1</accession>
<reference evidence="2 3" key="1">
    <citation type="submission" date="2019-01" db="EMBL/GenBank/DDBJ databases">
        <title>Ktedonosporobacter rubrisoli SCAWS-G2.</title>
        <authorList>
            <person name="Huang Y."/>
            <person name="Yan B."/>
        </authorList>
    </citation>
    <scope>NUCLEOTIDE SEQUENCE [LARGE SCALE GENOMIC DNA]</scope>
    <source>
        <strain evidence="2 3">SCAWS-G2</strain>
    </source>
</reference>
<dbReference type="Pfam" id="PF13646">
    <property type="entry name" value="HEAT_2"/>
    <property type="match status" value="1"/>
</dbReference>
<feature type="transmembrane region" description="Helical" evidence="1">
    <location>
        <begin position="250"/>
        <end position="270"/>
    </location>
</feature>
<dbReference type="AlphaFoldDB" id="A0A4P6JZU1"/>
<evidence type="ECO:0000313" key="3">
    <source>
        <dbReference type="Proteomes" id="UP000290365"/>
    </source>
</evidence>
<sequence length="318" mass="35305">MASPQDQRQKGVGQLPAAYQAPPELATQIMRRVEQLQQATQAQSANEVASGLQDRRWEVRVGALHALAGLDEQVPLEILSTALRDEHPAVRAAAVYALGHLTMQAPLEYLLSAMQDPDWEVRQVAAQVLAQRQVPLPTSAQLASGQESAPPLWRLASARFSTWISLKSLGWQIFSRQIVLLRQHLLLSLLGLLVGYGLALYLLHIDVSAMLNSLTWFSLLFTAISTIFTTDIKKDQGLEIMLTTPTSLRFILLCRLLLVIGPQLCLSLGMRLALALYWGSGLENILLLWLLPLLGPYALSQHWPWPLRLCSNPGWPAY</sequence>
<dbReference type="PANTHER" id="PTHR12697:SF5">
    <property type="entry name" value="DEOXYHYPUSINE HYDROXYLASE"/>
    <property type="match status" value="1"/>
</dbReference>